<proteinExistence type="predicted"/>
<gene>
    <name evidence="2" type="ORF">BJ554DRAFT_3164</name>
</gene>
<evidence type="ECO:0000313" key="3">
    <source>
        <dbReference type="Proteomes" id="UP000673691"/>
    </source>
</evidence>
<dbReference type="EMBL" id="JAEFCI010010895">
    <property type="protein sequence ID" value="KAG5456949.1"/>
    <property type="molecule type" value="Genomic_DNA"/>
</dbReference>
<evidence type="ECO:0000256" key="1">
    <source>
        <dbReference type="SAM" id="MobiDB-lite"/>
    </source>
</evidence>
<accession>A0A8H7ZPM4</accession>
<protein>
    <submittedName>
        <fullName evidence="2">Uncharacterized protein</fullName>
    </submittedName>
</protein>
<organism evidence="2 3">
    <name type="scientific">Olpidium bornovanus</name>
    <dbReference type="NCBI Taxonomy" id="278681"/>
    <lineage>
        <taxon>Eukaryota</taxon>
        <taxon>Fungi</taxon>
        <taxon>Fungi incertae sedis</taxon>
        <taxon>Olpidiomycota</taxon>
        <taxon>Olpidiomycotina</taxon>
        <taxon>Olpidiomycetes</taxon>
        <taxon>Olpidiales</taxon>
        <taxon>Olpidiaceae</taxon>
        <taxon>Olpidium</taxon>
    </lineage>
</organism>
<dbReference type="AlphaFoldDB" id="A0A8H7ZPM4"/>
<feature type="region of interest" description="Disordered" evidence="1">
    <location>
        <begin position="1"/>
        <end position="93"/>
    </location>
</feature>
<reference evidence="2 3" key="1">
    <citation type="journal article" name="Sci. Rep.">
        <title>Genome-scale phylogenetic analyses confirm Olpidium as the closest living zoosporic fungus to the non-flagellated, terrestrial fungi.</title>
        <authorList>
            <person name="Chang Y."/>
            <person name="Rochon D."/>
            <person name="Sekimoto S."/>
            <person name="Wang Y."/>
            <person name="Chovatia M."/>
            <person name="Sandor L."/>
            <person name="Salamov A."/>
            <person name="Grigoriev I.V."/>
            <person name="Stajich J.E."/>
            <person name="Spatafora J.W."/>
        </authorList>
    </citation>
    <scope>NUCLEOTIDE SEQUENCE [LARGE SCALE GENOMIC DNA]</scope>
    <source>
        <strain evidence="2">S191</strain>
    </source>
</reference>
<sequence>MAAVKQQADHAGSAAEGGRDARAAFSAHLEQRADAGGSRGAAGSEYEVYDSSAKAGGKLSKMADGACKGRGARARGGPFGRAGNVPARGGERR</sequence>
<evidence type="ECO:0000313" key="2">
    <source>
        <dbReference type="EMBL" id="KAG5456949.1"/>
    </source>
</evidence>
<dbReference type="Proteomes" id="UP000673691">
    <property type="component" value="Unassembled WGS sequence"/>
</dbReference>
<comment type="caution">
    <text evidence="2">The sequence shown here is derived from an EMBL/GenBank/DDBJ whole genome shotgun (WGS) entry which is preliminary data.</text>
</comment>
<keyword evidence="3" id="KW-1185">Reference proteome</keyword>
<name>A0A8H7ZPM4_9FUNG</name>